<dbReference type="EMBL" id="QZMU01000001">
    <property type="protein sequence ID" value="RRQ21109.1"/>
    <property type="molecule type" value="Genomic_DNA"/>
</dbReference>
<dbReference type="AlphaFoldDB" id="A0A426QH75"/>
<dbReference type="InterPro" id="IPR001633">
    <property type="entry name" value="EAL_dom"/>
</dbReference>
<keyword evidence="3" id="KW-1185">Reference proteome</keyword>
<gene>
    <name evidence="2" type="ORF">D6C00_03465</name>
</gene>
<evidence type="ECO:0000259" key="1">
    <source>
        <dbReference type="PROSITE" id="PS50883"/>
    </source>
</evidence>
<protein>
    <submittedName>
        <fullName evidence="2">EAL domain-containing protein</fullName>
    </submittedName>
</protein>
<evidence type="ECO:0000313" key="3">
    <source>
        <dbReference type="Proteomes" id="UP000287798"/>
    </source>
</evidence>
<dbReference type="Gene3D" id="3.20.20.450">
    <property type="entry name" value="EAL domain"/>
    <property type="match status" value="1"/>
</dbReference>
<comment type="caution">
    <text evidence="2">The sequence shown here is derived from an EMBL/GenBank/DDBJ whole genome shotgun (WGS) entry which is preliminary data.</text>
</comment>
<reference evidence="2 3" key="1">
    <citation type="journal article" date="2010" name="Int. J. Syst. Evol. Microbiol.">
        <title>Thiohalobacter thiocyanaticus gen. nov., sp. nov., a moderately halophilic, sulfur-oxidizing gammaproteobacterium from hypersaline lakes, that utilizes thiocyanate.</title>
        <authorList>
            <person name="Sorokin D.Y."/>
            <person name="Kovaleva O.L."/>
            <person name="Tourova T.P."/>
            <person name="Muyzer G."/>
        </authorList>
    </citation>
    <scope>NUCLEOTIDE SEQUENCE [LARGE SCALE GENOMIC DNA]</scope>
    <source>
        <strain evidence="2 3">Hrh1</strain>
    </source>
</reference>
<proteinExistence type="predicted"/>
<dbReference type="CDD" id="cd01948">
    <property type="entry name" value="EAL"/>
    <property type="match status" value="1"/>
</dbReference>
<dbReference type="InterPro" id="IPR050706">
    <property type="entry name" value="Cyclic-di-GMP_PDE-like"/>
</dbReference>
<dbReference type="Pfam" id="PF00563">
    <property type="entry name" value="EAL"/>
    <property type="match status" value="1"/>
</dbReference>
<feature type="domain" description="EAL" evidence="1">
    <location>
        <begin position="1"/>
        <end position="97"/>
    </location>
</feature>
<name>A0A426QH75_9GAMM</name>
<dbReference type="OrthoDB" id="9812358at2"/>
<dbReference type="GO" id="GO:0071111">
    <property type="term" value="F:cyclic-guanylate-specific phosphodiesterase activity"/>
    <property type="evidence" value="ECO:0007669"/>
    <property type="project" value="InterPro"/>
</dbReference>
<accession>A0A426QH75</accession>
<organism evidence="2 3">
    <name type="scientific">Thiohalobacter thiocyanaticus</name>
    <dbReference type="NCBI Taxonomy" id="585455"/>
    <lineage>
        <taxon>Bacteria</taxon>
        <taxon>Pseudomonadati</taxon>
        <taxon>Pseudomonadota</taxon>
        <taxon>Gammaproteobacteria</taxon>
        <taxon>Thiohalobacterales</taxon>
        <taxon>Thiohalobacteraceae</taxon>
        <taxon>Thiohalobacter</taxon>
    </lineage>
</organism>
<dbReference type="PROSITE" id="PS50883">
    <property type="entry name" value="EAL"/>
    <property type="match status" value="1"/>
</dbReference>
<evidence type="ECO:0000313" key="2">
    <source>
        <dbReference type="EMBL" id="RRQ21109.1"/>
    </source>
</evidence>
<sequence length="97" mass="10878">MDDFGTGYSSLSYLREFPFTVLKIDRSFVQAITGNNNDFELVKATIAMAHSLGLKVVAEGVETEDQRRILKEQGCDYAQGYLFGRPMSADELFAMIQ</sequence>
<dbReference type="SUPFAM" id="SSF141868">
    <property type="entry name" value="EAL domain-like"/>
    <property type="match status" value="1"/>
</dbReference>
<dbReference type="SMART" id="SM00052">
    <property type="entry name" value="EAL"/>
    <property type="match status" value="1"/>
</dbReference>
<dbReference type="PANTHER" id="PTHR33121">
    <property type="entry name" value="CYCLIC DI-GMP PHOSPHODIESTERASE PDEF"/>
    <property type="match status" value="1"/>
</dbReference>
<dbReference type="Proteomes" id="UP000287798">
    <property type="component" value="Unassembled WGS sequence"/>
</dbReference>
<dbReference type="PANTHER" id="PTHR33121:SF79">
    <property type="entry name" value="CYCLIC DI-GMP PHOSPHODIESTERASE PDED-RELATED"/>
    <property type="match status" value="1"/>
</dbReference>
<dbReference type="InterPro" id="IPR035919">
    <property type="entry name" value="EAL_sf"/>
</dbReference>